<dbReference type="RefSeq" id="XP_003032475.1">
    <property type="nucleotide sequence ID" value="XM_003032429.1"/>
</dbReference>
<dbReference type="GeneID" id="9592754"/>
<dbReference type="EMBL" id="GL377305">
    <property type="protein sequence ID" value="EFI97572.1"/>
    <property type="molecule type" value="Genomic_DNA"/>
</dbReference>
<dbReference type="AlphaFoldDB" id="D8Q2S3"/>
<dbReference type="InParanoid" id="D8Q2S3"/>
<organism evidence="3">
    <name type="scientific">Schizophyllum commune (strain H4-8 / FGSC 9210)</name>
    <name type="common">Split gill fungus</name>
    <dbReference type="NCBI Taxonomy" id="578458"/>
    <lineage>
        <taxon>Eukaryota</taxon>
        <taxon>Fungi</taxon>
        <taxon>Dikarya</taxon>
        <taxon>Basidiomycota</taxon>
        <taxon>Agaricomycotina</taxon>
        <taxon>Agaricomycetes</taxon>
        <taxon>Agaricomycetidae</taxon>
        <taxon>Agaricales</taxon>
        <taxon>Schizophyllaceae</taxon>
        <taxon>Schizophyllum</taxon>
    </lineage>
</organism>
<evidence type="ECO:0000313" key="2">
    <source>
        <dbReference type="EMBL" id="EFI97572.1"/>
    </source>
</evidence>
<name>D8Q2S3_SCHCM</name>
<keyword evidence="1" id="KW-0472">Membrane</keyword>
<sequence length="68" mass="6815">MPFSSCYGQCHVLRRLPSEDGISVDLGAVVSTAERASSAICSLAAVLCGTLVGLCGTLVGLGGGMTVR</sequence>
<evidence type="ECO:0000313" key="3">
    <source>
        <dbReference type="Proteomes" id="UP000007431"/>
    </source>
</evidence>
<keyword evidence="1" id="KW-1133">Transmembrane helix</keyword>
<keyword evidence="1" id="KW-0812">Transmembrane</keyword>
<feature type="transmembrane region" description="Helical" evidence="1">
    <location>
        <begin position="36"/>
        <end position="61"/>
    </location>
</feature>
<protein>
    <submittedName>
        <fullName evidence="2">Expressed protein</fullName>
    </submittedName>
</protein>
<evidence type="ECO:0000256" key="1">
    <source>
        <dbReference type="SAM" id="Phobius"/>
    </source>
</evidence>
<accession>D8Q2S3</accession>
<dbReference type="VEuPathDB" id="FungiDB:SCHCODRAFT_01037821"/>
<dbReference type="HOGENOM" id="CLU_2795394_0_0_1"/>
<keyword evidence="3" id="KW-1185">Reference proteome</keyword>
<reference evidence="2 3" key="1">
    <citation type="journal article" date="2010" name="Nat. Biotechnol.">
        <title>Genome sequence of the model mushroom Schizophyllum commune.</title>
        <authorList>
            <person name="Ohm R.A."/>
            <person name="de Jong J.F."/>
            <person name="Lugones L.G."/>
            <person name="Aerts A."/>
            <person name="Kothe E."/>
            <person name="Stajich J.E."/>
            <person name="de Vries R.P."/>
            <person name="Record E."/>
            <person name="Levasseur A."/>
            <person name="Baker S.E."/>
            <person name="Bartholomew K.A."/>
            <person name="Coutinho P.M."/>
            <person name="Erdmann S."/>
            <person name="Fowler T.J."/>
            <person name="Gathman A.C."/>
            <person name="Lombard V."/>
            <person name="Henrissat B."/>
            <person name="Knabe N."/>
            <person name="Kuees U."/>
            <person name="Lilly W.W."/>
            <person name="Lindquist E."/>
            <person name="Lucas S."/>
            <person name="Magnuson J.K."/>
            <person name="Piumi F."/>
            <person name="Raudaskoski M."/>
            <person name="Salamov A."/>
            <person name="Schmutz J."/>
            <person name="Schwarze F.W.M.R."/>
            <person name="vanKuyk P.A."/>
            <person name="Horton J.S."/>
            <person name="Grigoriev I.V."/>
            <person name="Woesten H.A.B."/>
        </authorList>
    </citation>
    <scope>NUCLEOTIDE SEQUENCE [LARGE SCALE GENOMIC DNA]</scope>
    <source>
        <strain evidence="3">H4-8 / FGSC 9210</strain>
    </source>
</reference>
<gene>
    <name evidence="2" type="ORF">SCHCODRAFT_84906</name>
</gene>
<proteinExistence type="predicted"/>
<dbReference type="Proteomes" id="UP000007431">
    <property type="component" value="Unassembled WGS sequence"/>
</dbReference>
<dbReference type="KEGG" id="scm:SCHCO_01037821"/>